<feature type="domain" description="Alpha-L-rhamnosidase C-terminal" evidence="3">
    <location>
        <begin position="573"/>
        <end position="630"/>
    </location>
</feature>
<dbReference type="OrthoDB" id="10036721at2759"/>
<comment type="caution">
    <text evidence="4">The sequence shown here is derived from an EMBL/GenBank/DDBJ whole genome shotgun (WGS) entry which is preliminary data.</text>
</comment>
<dbReference type="PANTHER" id="PTHR34987:SF6">
    <property type="entry name" value="ALPHA-L-RHAMNOSIDASE SIX-HAIRPIN GLYCOSIDASE DOMAIN-CONTAINING PROTEIN"/>
    <property type="match status" value="1"/>
</dbReference>
<feature type="chain" id="PRO_5034634364" description="Glycoside hydrolase family 78 protein" evidence="1">
    <location>
        <begin position="18"/>
        <end position="657"/>
    </location>
</feature>
<dbReference type="InterPro" id="IPR035398">
    <property type="entry name" value="Bac_rhamnosid_C"/>
</dbReference>
<evidence type="ECO:0000313" key="5">
    <source>
        <dbReference type="Proteomes" id="UP000559027"/>
    </source>
</evidence>
<keyword evidence="5" id="KW-1185">Reference proteome</keyword>
<dbReference type="Pfam" id="PF17389">
    <property type="entry name" value="Bac_rhamnosid6H"/>
    <property type="match status" value="1"/>
</dbReference>
<feature type="domain" description="Alpha-L-rhamnosidase six-hairpin glycosidase" evidence="2">
    <location>
        <begin position="263"/>
        <end position="450"/>
    </location>
</feature>
<dbReference type="InterPro" id="IPR035396">
    <property type="entry name" value="Bac_rhamnosid6H"/>
</dbReference>
<proteinExistence type="predicted"/>
<dbReference type="AlphaFoldDB" id="A0A8H5CVT0"/>
<keyword evidence="1" id="KW-0732">Signal</keyword>
<accession>A0A8H5CVT0</accession>
<dbReference type="GO" id="GO:0005975">
    <property type="term" value="P:carbohydrate metabolic process"/>
    <property type="evidence" value="ECO:0007669"/>
    <property type="project" value="InterPro"/>
</dbReference>
<name>A0A8H5CVT0_9AGAR</name>
<gene>
    <name evidence="4" type="ORF">D9756_009777</name>
</gene>
<dbReference type="EMBL" id="JAACJO010000018">
    <property type="protein sequence ID" value="KAF5348875.1"/>
    <property type="molecule type" value="Genomic_DNA"/>
</dbReference>
<dbReference type="PANTHER" id="PTHR34987">
    <property type="entry name" value="C, PUTATIVE (AFU_ORTHOLOGUE AFUA_3G02880)-RELATED"/>
    <property type="match status" value="1"/>
</dbReference>
<organism evidence="4 5">
    <name type="scientific">Leucocoprinus leucothites</name>
    <dbReference type="NCBI Taxonomy" id="201217"/>
    <lineage>
        <taxon>Eukaryota</taxon>
        <taxon>Fungi</taxon>
        <taxon>Dikarya</taxon>
        <taxon>Basidiomycota</taxon>
        <taxon>Agaricomycotina</taxon>
        <taxon>Agaricomycetes</taxon>
        <taxon>Agaricomycetidae</taxon>
        <taxon>Agaricales</taxon>
        <taxon>Agaricineae</taxon>
        <taxon>Agaricaceae</taxon>
        <taxon>Leucocoprinus</taxon>
    </lineage>
</organism>
<sequence length="657" mass="70312">MLFTVVAIAAVASRVFAVAPKGPWDQFNLAPKSRDSRPTSIHSTQGDIQNAEALVGHGVATLTGSGSFVVVDFGKEVGGRVFLNVNDSTTDSRLSLSFTESAEFISPVSSDDSCRAVASMDGDGIQSLPAPLPQGQFMQTIGEQRGGFRYLTIVSRSDAPVSISGVGVQITFMPHWDDLSAYTGYFLTHDPGFHDPDFLTKLWYAGAYTVQTNTIDVHQARQQPCPGPEAFPDTDKALKPASPGDLGISSHTALVALNDILPSKNALLVMFSTQDPVTGALQYSGPPINAKGSDTYISWSLIGTHNVWLYTKDLDFVRTVWTNYTKAVAFLEGQVDETGLMNVPESFSNDWGREGGRGHNSAANVLLYRTLVVSSELASQLGDNELSAAYGTNATALKAAINSVLWDDGAGMYRDNELSSLHPQDGNSMAILFNATQTEEQNKAVSTGLTQFWTDIGPLSPELNDTIIPFIGGFEVQAHFIAGEGERAIDLLHRARCELTSIQQWGYMLYTNLSVQSTLLEGFTANGSLGYRSAAGANFDHSFTSHSHGWATGPTPALTFHILGIGITSPLGQTWTITPVLSGLESAEGGLETELGWFGVKWEVNENLLMVQITTPEGTFGTVNLPGSGQMIADGEPVFGGSVDLLGGDHVLTRALT</sequence>
<dbReference type="Pfam" id="PF17390">
    <property type="entry name" value="Bac_rhamnosid_C"/>
    <property type="match status" value="1"/>
</dbReference>
<dbReference type="SUPFAM" id="SSF48208">
    <property type="entry name" value="Six-hairpin glycosidases"/>
    <property type="match status" value="1"/>
</dbReference>
<protein>
    <recommendedName>
        <fullName evidence="6">Glycoside hydrolase family 78 protein</fullName>
    </recommendedName>
</protein>
<dbReference type="InterPro" id="IPR008928">
    <property type="entry name" value="6-hairpin_glycosidase_sf"/>
</dbReference>
<dbReference type="Gene3D" id="2.60.420.10">
    <property type="entry name" value="Maltose phosphorylase, domain 3"/>
    <property type="match status" value="1"/>
</dbReference>
<evidence type="ECO:0000259" key="2">
    <source>
        <dbReference type="Pfam" id="PF17389"/>
    </source>
</evidence>
<dbReference type="Gene3D" id="1.50.10.10">
    <property type="match status" value="1"/>
</dbReference>
<evidence type="ECO:0000313" key="4">
    <source>
        <dbReference type="EMBL" id="KAF5348875.1"/>
    </source>
</evidence>
<dbReference type="Proteomes" id="UP000559027">
    <property type="component" value="Unassembled WGS sequence"/>
</dbReference>
<reference evidence="4 5" key="1">
    <citation type="journal article" date="2020" name="ISME J.">
        <title>Uncovering the hidden diversity of litter-decomposition mechanisms in mushroom-forming fungi.</title>
        <authorList>
            <person name="Floudas D."/>
            <person name="Bentzer J."/>
            <person name="Ahren D."/>
            <person name="Johansson T."/>
            <person name="Persson P."/>
            <person name="Tunlid A."/>
        </authorList>
    </citation>
    <scope>NUCLEOTIDE SEQUENCE [LARGE SCALE GENOMIC DNA]</scope>
    <source>
        <strain evidence="4 5">CBS 146.42</strain>
    </source>
</reference>
<dbReference type="GO" id="GO:0003824">
    <property type="term" value="F:catalytic activity"/>
    <property type="evidence" value="ECO:0007669"/>
    <property type="project" value="UniProtKB-ARBA"/>
</dbReference>
<evidence type="ECO:0000259" key="3">
    <source>
        <dbReference type="Pfam" id="PF17390"/>
    </source>
</evidence>
<evidence type="ECO:0008006" key="6">
    <source>
        <dbReference type="Google" id="ProtNLM"/>
    </source>
</evidence>
<evidence type="ECO:0000256" key="1">
    <source>
        <dbReference type="SAM" id="SignalP"/>
    </source>
</evidence>
<feature type="signal peptide" evidence="1">
    <location>
        <begin position="1"/>
        <end position="17"/>
    </location>
</feature>
<dbReference type="InterPro" id="IPR012341">
    <property type="entry name" value="6hp_glycosidase-like_sf"/>
</dbReference>